<evidence type="ECO:0000313" key="2">
    <source>
        <dbReference type="Proteomes" id="UP000265520"/>
    </source>
</evidence>
<reference evidence="1 2" key="1">
    <citation type="journal article" date="2018" name="Front. Plant Sci.">
        <title>Red Clover (Trifolium pratense) and Zigzag Clover (T. medium) - A Picture of Genomic Similarities and Differences.</title>
        <authorList>
            <person name="Dluhosova J."/>
            <person name="Istvanek J."/>
            <person name="Nedelnik J."/>
            <person name="Repkova J."/>
        </authorList>
    </citation>
    <scope>NUCLEOTIDE SEQUENCE [LARGE SCALE GENOMIC DNA]</scope>
    <source>
        <strain evidence="2">cv. 10/8</strain>
        <tissue evidence="1">Leaf</tissue>
    </source>
</reference>
<accession>A0A392UU10</accession>
<feature type="non-terminal residue" evidence="1">
    <location>
        <position position="58"/>
    </location>
</feature>
<protein>
    <submittedName>
        <fullName evidence="1">Uncharacterized protein</fullName>
    </submittedName>
</protein>
<evidence type="ECO:0000313" key="1">
    <source>
        <dbReference type="EMBL" id="MCI79297.1"/>
    </source>
</evidence>
<feature type="non-terminal residue" evidence="1">
    <location>
        <position position="1"/>
    </location>
</feature>
<dbReference type="AlphaFoldDB" id="A0A392UU10"/>
<dbReference type="Proteomes" id="UP000265520">
    <property type="component" value="Unassembled WGS sequence"/>
</dbReference>
<keyword evidence="2" id="KW-1185">Reference proteome</keyword>
<organism evidence="1 2">
    <name type="scientific">Trifolium medium</name>
    <dbReference type="NCBI Taxonomy" id="97028"/>
    <lineage>
        <taxon>Eukaryota</taxon>
        <taxon>Viridiplantae</taxon>
        <taxon>Streptophyta</taxon>
        <taxon>Embryophyta</taxon>
        <taxon>Tracheophyta</taxon>
        <taxon>Spermatophyta</taxon>
        <taxon>Magnoliopsida</taxon>
        <taxon>eudicotyledons</taxon>
        <taxon>Gunneridae</taxon>
        <taxon>Pentapetalae</taxon>
        <taxon>rosids</taxon>
        <taxon>fabids</taxon>
        <taxon>Fabales</taxon>
        <taxon>Fabaceae</taxon>
        <taxon>Papilionoideae</taxon>
        <taxon>50 kb inversion clade</taxon>
        <taxon>NPAAA clade</taxon>
        <taxon>Hologalegina</taxon>
        <taxon>IRL clade</taxon>
        <taxon>Trifolieae</taxon>
        <taxon>Trifolium</taxon>
    </lineage>
</organism>
<sequence>ALNRLRTDALAVTRCSDRVAKDFWKLLELFAAWLAAATGSDRCSLLARYGSLQRMVQN</sequence>
<proteinExistence type="predicted"/>
<dbReference type="EMBL" id="LXQA010970715">
    <property type="protein sequence ID" value="MCI79297.1"/>
    <property type="molecule type" value="Genomic_DNA"/>
</dbReference>
<comment type="caution">
    <text evidence="1">The sequence shown here is derived from an EMBL/GenBank/DDBJ whole genome shotgun (WGS) entry which is preliminary data.</text>
</comment>
<name>A0A392UU10_9FABA</name>